<dbReference type="InterPro" id="IPR044068">
    <property type="entry name" value="CB"/>
</dbReference>
<comment type="similarity">
    <text evidence="1">Belongs to the 'phage' integrase family.</text>
</comment>
<evidence type="ECO:0000313" key="7">
    <source>
        <dbReference type="EMBL" id="AIF41042.1"/>
    </source>
</evidence>
<dbReference type="CDD" id="cd01189">
    <property type="entry name" value="INT_ICEBs1_C_like"/>
    <property type="match status" value="1"/>
</dbReference>
<feature type="domain" description="Core-binding (CB)" evidence="6">
    <location>
        <begin position="60"/>
        <end position="140"/>
    </location>
</feature>
<accession>A0A075JIB4</accession>
<dbReference type="PANTHER" id="PTHR30349">
    <property type="entry name" value="PHAGE INTEGRASE-RELATED"/>
    <property type="match status" value="1"/>
</dbReference>
<keyword evidence="8" id="KW-1185">Reference proteome</keyword>
<dbReference type="InterPro" id="IPR058717">
    <property type="entry name" value="Phage_L5_Integrase_N"/>
</dbReference>
<dbReference type="Gene3D" id="1.10.150.130">
    <property type="match status" value="1"/>
</dbReference>
<dbReference type="Pfam" id="PF26003">
    <property type="entry name" value="Integrase_N_phage"/>
    <property type="match status" value="1"/>
</dbReference>
<dbReference type="GO" id="GO:0006310">
    <property type="term" value="P:DNA recombination"/>
    <property type="evidence" value="ECO:0007669"/>
    <property type="project" value="UniProtKB-KW"/>
</dbReference>
<evidence type="ECO:0000259" key="5">
    <source>
        <dbReference type="PROSITE" id="PS51898"/>
    </source>
</evidence>
<dbReference type="Proteomes" id="UP000027986">
    <property type="component" value="Chromosome"/>
</dbReference>
<keyword evidence="2 4" id="KW-0238">DNA-binding</keyword>
<dbReference type="OrthoDB" id="148546at2"/>
<dbReference type="AlphaFoldDB" id="A0A075JIB4"/>
<dbReference type="KEGG" id="dni:HX89_08900"/>
<dbReference type="eggNOG" id="COG0582">
    <property type="taxonomic scope" value="Bacteria"/>
</dbReference>
<dbReference type="PROSITE" id="PS51898">
    <property type="entry name" value="TYR_RECOMBINASE"/>
    <property type="match status" value="1"/>
</dbReference>
<protein>
    <submittedName>
        <fullName evidence="7">Integrase</fullName>
    </submittedName>
</protein>
<dbReference type="GO" id="GO:0015074">
    <property type="term" value="P:DNA integration"/>
    <property type="evidence" value="ECO:0007669"/>
    <property type="project" value="InterPro"/>
</dbReference>
<dbReference type="Gene3D" id="1.10.443.10">
    <property type="entry name" value="Intergrase catalytic core"/>
    <property type="match status" value="1"/>
</dbReference>
<reference evidence="7 8" key="1">
    <citation type="submission" date="2014-07" db="EMBL/GenBank/DDBJ databases">
        <title>Genome Sequencing of Dermacoccus nishinomiyaensis.</title>
        <authorList>
            <person name="Hong K.W."/>
            <person name="Chan K.G."/>
        </authorList>
    </citation>
    <scope>NUCLEOTIDE SEQUENCE [LARGE SCALE GENOMIC DNA]</scope>
    <source>
        <strain evidence="7 8">M25</strain>
    </source>
</reference>
<dbReference type="RefSeq" id="WP_038568629.1">
    <property type="nucleotide sequence ID" value="NZ_CP008889.1"/>
</dbReference>
<dbReference type="Pfam" id="PF00589">
    <property type="entry name" value="Phage_integrase"/>
    <property type="match status" value="1"/>
</dbReference>
<evidence type="ECO:0000256" key="1">
    <source>
        <dbReference type="ARBA" id="ARBA00008857"/>
    </source>
</evidence>
<dbReference type="PANTHER" id="PTHR30349:SF64">
    <property type="entry name" value="PROPHAGE INTEGRASE INTD-RELATED"/>
    <property type="match status" value="1"/>
</dbReference>
<evidence type="ECO:0000259" key="6">
    <source>
        <dbReference type="PROSITE" id="PS51900"/>
    </source>
</evidence>
<gene>
    <name evidence="7" type="ORF">HX89_08900</name>
</gene>
<dbReference type="SUPFAM" id="SSF56349">
    <property type="entry name" value="DNA breaking-rejoining enzymes"/>
    <property type="match status" value="1"/>
</dbReference>
<sequence length="370" mass="41584">MTSSSITRRPNGKWRARFRDEDGKEYARHFDRKLDGQRWLDENRALILTGMFVSPNAGRMPFKEYAEQWRALQVHHRPSTADAVRVSLEKRVYPRIGDKNMRSIRSDDIAAMVAELSETYKPATVTLTYSYVATIFKAAVAAREVARTPCIGIKMPEVADETVDPKDVLTVENVHALVKAMPEHFKPLVILAAGTGLRQGEAFGLTRDRVNFLKREIVVDRQLVMRNGKPSEFGPTKTRSSNRVIPLPEVVADALSAHIKAHEIGPEDLLFRGSRGATMRRNTFSPLWQAATTKAGLEGYTFHALRHHYASLLIEHGESVKVVQARLGHKSAEETLNTYARLWPNTEDRTRQAVDAALGNVADYLRTEAS</sequence>
<dbReference type="Pfam" id="PF22022">
    <property type="entry name" value="Phage_int_M"/>
    <property type="match status" value="1"/>
</dbReference>
<dbReference type="InterPro" id="IPR011010">
    <property type="entry name" value="DNA_brk_join_enz"/>
</dbReference>
<dbReference type="InterPro" id="IPR002104">
    <property type="entry name" value="Integrase_catalytic"/>
</dbReference>
<keyword evidence="3" id="KW-0233">DNA recombination</keyword>
<dbReference type="InterPro" id="IPR053876">
    <property type="entry name" value="Phage_int_M"/>
</dbReference>
<evidence type="ECO:0000256" key="4">
    <source>
        <dbReference type="PROSITE-ProRule" id="PRU01248"/>
    </source>
</evidence>
<name>A0A075JIB4_9MICO</name>
<dbReference type="InterPro" id="IPR050090">
    <property type="entry name" value="Tyrosine_recombinase_XerCD"/>
</dbReference>
<dbReference type="InterPro" id="IPR013762">
    <property type="entry name" value="Integrase-like_cat_sf"/>
</dbReference>
<dbReference type="GeneID" id="41841256"/>
<evidence type="ECO:0000256" key="3">
    <source>
        <dbReference type="ARBA" id="ARBA00023172"/>
    </source>
</evidence>
<proteinExistence type="inferred from homology"/>
<organism evidence="7 8">
    <name type="scientific">Dermacoccus nishinomiyaensis</name>
    <dbReference type="NCBI Taxonomy" id="1274"/>
    <lineage>
        <taxon>Bacteria</taxon>
        <taxon>Bacillati</taxon>
        <taxon>Actinomycetota</taxon>
        <taxon>Actinomycetes</taxon>
        <taxon>Micrococcales</taxon>
        <taxon>Dermacoccaceae</taxon>
        <taxon>Dermacoccus</taxon>
    </lineage>
</organism>
<evidence type="ECO:0000313" key="8">
    <source>
        <dbReference type="Proteomes" id="UP000027986"/>
    </source>
</evidence>
<evidence type="ECO:0000256" key="2">
    <source>
        <dbReference type="ARBA" id="ARBA00023125"/>
    </source>
</evidence>
<dbReference type="GO" id="GO:0003677">
    <property type="term" value="F:DNA binding"/>
    <property type="evidence" value="ECO:0007669"/>
    <property type="project" value="UniProtKB-UniRule"/>
</dbReference>
<dbReference type="PROSITE" id="PS51900">
    <property type="entry name" value="CB"/>
    <property type="match status" value="1"/>
</dbReference>
<dbReference type="InterPro" id="IPR010998">
    <property type="entry name" value="Integrase_recombinase_N"/>
</dbReference>
<dbReference type="HOGENOM" id="CLU_027562_17_1_11"/>
<feature type="domain" description="Tyr recombinase" evidence="5">
    <location>
        <begin position="164"/>
        <end position="355"/>
    </location>
</feature>
<dbReference type="EMBL" id="CP008889">
    <property type="protein sequence ID" value="AIF41042.1"/>
    <property type="molecule type" value="Genomic_DNA"/>
</dbReference>